<gene>
    <name evidence="3" type="ORF">Tci_009873</name>
</gene>
<dbReference type="Pfam" id="PF03080">
    <property type="entry name" value="Neprosin"/>
    <property type="match status" value="1"/>
</dbReference>
<dbReference type="InterPro" id="IPR025521">
    <property type="entry name" value="Neprosin_propep"/>
</dbReference>
<keyword evidence="3" id="KW-0378">Hydrolase</keyword>
<dbReference type="EMBL" id="BKCJ010000987">
    <property type="protein sequence ID" value="GEU37895.1"/>
    <property type="molecule type" value="Genomic_DNA"/>
</dbReference>
<feature type="domain" description="Neprosin PEP catalytic" evidence="2">
    <location>
        <begin position="405"/>
        <end position="659"/>
    </location>
</feature>
<dbReference type="Pfam" id="PF14365">
    <property type="entry name" value="Neprosin_AP"/>
    <property type="match status" value="1"/>
</dbReference>
<keyword evidence="3" id="KW-0347">Helicase</keyword>
<reference evidence="3" key="1">
    <citation type="journal article" date="2019" name="Sci. Rep.">
        <title>Draft genome of Tanacetum cinerariifolium, the natural source of mosquito coil.</title>
        <authorList>
            <person name="Yamashiro T."/>
            <person name="Shiraishi A."/>
            <person name="Satake H."/>
            <person name="Nakayama K."/>
        </authorList>
    </citation>
    <scope>NUCLEOTIDE SEQUENCE</scope>
</reference>
<evidence type="ECO:0000313" key="3">
    <source>
        <dbReference type="EMBL" id="GEU37895.1"/>
    </source>
</evidence>
<accession>A0A6L2JPT1</accession>
<sequence>MHVNQPQPKHVSLKGSCDRPWASGSSVISPSLRFELMDRIGTSSCVLYNASRRIEEMTISRTRASEPMAEENSLVATVKLGEDCLVIDDMFEFFQIYAGSTIAASEAQLLISSHGHGDHSVSLTAHNQSSFNGDEAKDVPEIQHLVSDFGMKRALKLLKKHDALTKHATTFKRNDEVLSLRSYSWFQSGIQGKGYATSDIWSSIVGNWVWQGRRRVDSGRIETLFHSLQYELVYVTFSSSSEAPRERRIIFVPMSKPRCDMTEFYPQFRQKGWEPDILINETRFKPIEEMKKMRRVRAHLKKINKAAVKTIQSPDGDLIDCVATHLQPAFDHPKLRGQKPLEPPSERPKGHNSSNEIYETIQLWAQSNELCPGGTIPIRRTTEKDVLRASSLRRFGRKIRGVRRDTSSGGHEHAVAFVNGDQYYGAKASMNVWTPSVTNADEFSLSQLWVISGSFGNDLNTIEAGWQVSPELYGDGYPRFFTYWTTDAYQATGCYNLLCSGFVQTNNRIAIGAAISPRSSYNGKQFDIGVMIWKDPKHGHWWLQFGSGVLIGYWPSFLFSHLQKQASMIQFGGEVVNSRSNGYHTSTQMGSGHFADEGFGKAAYFRNLQVVDWDNSLLPLTNLHLLADHSNCYNIKAGKNNVWGNYIYYGGPGRNAGCQ</sequence>
<keyword evidence="3" id="KW-0547">Nucleotide-binding</keyword>
<protein>
    <submittedName>
        <fullName evidence="3">ATP-dependent RNA helicase</fullName>
    </submittedName>
</protein>
<dbReference type="InterPro" id="IPR004314">
    <property type="entry name" value="Neprosin"/>
</dbReference>
<dbReference type="PANTHER" id="PTHR31589:SF57">
    <property type="entry name" value="OS06G0474500 PROTEIN"/>
    <property type="match status" value="1"/>
</dbReference>
<dbReference type="InterPro" id="IPR053168">
    <property type="entry name" value="Glutamic_endopeptidase"/>
</dbReference>
<feature type="region of interest" description="Disordered" evidence="1">
    <location>
        <begin position="332"/>
        <end position="353"/>
    </location>
</feature>
<dbReference type="Gene3D" id="3.90.1320.10">
    <property type="entry name" value="Outer-capsid protein sigma 3, large lobe"/>
    <property type="match status" value="1"/>
</dbReference>
<dbReference type="FunFam" id="3.90.1320.10:FF:000001">
    <property type="entry name" value="Putative carboxyl-terminal proteinase"/>
    <property type="match status" value="1"/>
</dbReference>
<dbReference type="GO" id="GO:0004386">
    <property type="term" value="F:helicase activity"/>
    <property type="evidence" value="ECO:0007669"/>
    <property type="project" value="UniProtKB-KW"/>
</dbReference>
<name>A0A6L2JPT1_TANCI</name>
<keyword evidence="3" id="KW-0067">ATP-binding</keyword>
<dbReference type="AlphaFoldDB" id="A0A6L2JPT1"/>
<organism evidence="3">
    <name type="scientific">Tanacetum cinerariifolium</name>
    <name type="common">Dalmatian daisy</name>
    <name type="synonym">Chrysanthemum cinerariifolium</name>
    <dbReference type="NCBI Taxonomy" id="118510"/>
    <lineage>
        <taxon>Eukaryota</taxon>
        <taxon>Viridiplantae</taxon>
        <taxon>Streptophyta</taxon>
        <taxon>Embryophyta</taxon>
        <taxon>Tracheophyta</taxon>
        <taxon>Spermatophyta</taxon>
        <taxon>Magnoliopsida</taxon>
        <taxon>eudicotyledons</taxon>
        <taxon>Gunneridae</taxon>
        <taxon>Pentapetalae</taxon>
        <taxon>asterids</taxon>
        <taxon>campanulids</taxon>
        <taxon>Asterales</taxon>
        <taxon>Asteraceae</taxon>
        <taxon>Asteroideae</taxon>
        <taxon>Anthemideae</taxon>
        <taxon>Anthemidinae</taxon>
        <taxon>Tanacetum</taxon>
    </lineage>
</organism>
<dbReference type="PANTHER" id="PTHR31589">
    <property type="entry name" value="PROTEIN, PUTATIVE (DUF239)-RELATED-RELATED"/>
    <property type="match status" value="1"/>
</dbReference>
<comment type="caution">
    <text evidence="3">The sequence shown here is derived from an EMBL/GenBank/DDBJ whole genome shotgun (WGS) entry which is preliminary data.</text>
</comment>
<dbReference type="PROSITE" id="PS52045">
    <property type="entry name" value="NEPROSIN_PEP_CD"/>
    <property type="match status" value="1"/>
</dbReference>
<evidence type="ECO:0000259" key="2">
    <source>
        <dbReference type="PROSITE" id="PS52045"/>
    </source>
</evidence>
<proteinExistence type="predicted"/>
<evidence type="ECO:0000256" key="1">
    <source>
        <dbReference type="SAM" id="MobiDB-lite"/>
    </source>
</evidence>